<dbReference type="InterPro" id="IPR011990">
    <property type="entry name" value="TPR-like_helical_dom_sf"/>
</dbReference>
<proteinExistence type="predicted"/>
<feature type="repeat" description="TPR" evidence="1">
    <location>
        <begin position="62"/>
        <end position="95"/>
    </location>
</feature>
<sequence>MNRISMLVLALLLMGCQTTQSRELELQLEPALYAAQTAYRQGDLHFAEGLWRQVLEAYPEQGQVWCDIGHVNYRVHRYDAAYEAYQFCLANNPQQPDIWKNLAAIRLRQATELLLAGHAYLGMPASFGARNNQAQRYEYEMLMQQLLALHRVESPIAEQHYEKPSY</sequence>
<reference evidence="2" key="1">
    <citation type="submission" date="2024-07" db="EMBL/GenBank/DDBJ databases">
        <title>Whole genome sequence of bacterial strains from algal surface.</title>
        <authorList>
            <person name="Kumar P."/>
        </authorList>
    </citation>
    <scope>NUCLEOTIDE SEQUENCE</scope>
    <source>
        <strain evidence="2">PP-1MA</strain>
    </source>
</reference>
<evidence type="ECO:0000256" key="1">
    <source>
        <dbReference type="PROSITE-ProRule" id="PRU00339"/>
    </source>
</evidence>
<dbReference type="EMBL" id="CP165718">
    <property type="protein sequence ID" value="XDV08941.1"/>
    <property type="molecule type" value="Genomic_DNA"/>
</dbReference>
<organism evidence="2">
    <name type="scientific">Pseudidiomarina sp. PP-1MA</name>
    <dbReference type="NCBI Taxonomy" id="3237706"/>
    <lineage>
        <taxon>Bacteria</taxon>
        <taxon>Pseudomonadati</taxon>
        <taxon>Pseudomonadota</taxon>
        <taxon>Gammaproteobacteria</taxon>
        <taxon>Alteromonadales</taxon>
        <taxon>Idiomarinaceae</taxon>
        <taxon>Pseudidiomarina</taxon>
    </lineage>
</organism>
<name>A0AB39X4J5_9GAMM</name>
<evidence type="ECO:0000313" key="2">
    <source>
        <dbReference type="EMBL" id="XDV08941.1"/>
    </source>
</evidence>
<dbReference type="AlphaFoldDB" id="A0AB39X4J5"/>
<dbReference type="PROSITE" id="PS51257">
    <property type="entry name" value="PROKAR_LIPOPROTEIN"/>
    <property type="match status" value="1"/>
</dbReference>
<accession>A0AB39X4J5</accession>
<dbReference type="SUPFAM" id="SSF48452">
    <property type="entry name" value="TPR-like"/>
    <property type="match status" value="1"/>
</dbReference>
<dbReference type="Gene3D" id="1.25.40.10">
    <property type="entry name" value="Tetratricopeptide repeat domain"/>
    <property type="match status" value="1"/>
</dbReference>
<protein>
    <recommendedName>
        <fullName evidence="3">Tetratricopeptide repeat protein</fullName>
    </recommendedName>
</protein>
<keyword evidence="1" id="KW-0802">TPR repeat</keyword>
<dbReference type="PROSITE" id="PS50005">
    <property type="entry name" value="TPR"/>
    <property type="match status" value="1"/>
</dbReference>
<gene>
    <name evidence="2" type="ORF">AB8S08_09220</name>
</gene>
<dbReference type="RefSeq" id="WP_369742562.1">
    <property type="nucleotide sequence ID" value="NZ_CP165718.1"/>
</dbReference>
<evidence type="ECO:0008006" key="3">
    <source>
        <dbReference type="Google" id="ProtNLM"/>
    </source>
</evidence>
<dbReference type="InterPro" id="IPR019734">
    <property type="entry name" value="TPR_rpt"/>
</dbReference>